<reference evidence="6" key="1">
    <citation type="submission" date="2020-10" db="EMBL/GenBank/DDBJ databases">
        <title>The Whole-Genome Sequence of Metschnikowia persimmonesis, a Novel Endophytic Yeast Species Isolated from Medicinal Plant Diospyros kaki Thumb.</title>
        <authorList>
            <person name="Rahmat E."/>
            <person name="Kang Y."/>
        </authorList>
    </citation>
    <scope>NUCLEOTIDE SEQUENCE</scope>
    <source>
        <strain evidence="6">KIOM G15050</strain>
    </source>
</reference>
<dbReference type="Pfam" id="PF00642">
    <property type="entry name" value="zf-CCCH"/>
    <property type="match status" value="1"/>
</dbReference>
<protein>
    <recommendedName>
        <fullName evidence="5">C3H1-type domain-containing protein</fullName>
    </recommendedName>
</protein>
<dbReference type="PANTHER" id="PTHR46156">
    <property type="entry name" value="CCCH ZINGC FINGER"/>
    <property type="match status" value="1"/>
</dbReference>
<dbReference type="AlphaFoldDB" id="A0A8H7L866"/>
<feature type="zinc finger region" description="C3H1-type" evidence="4">
    <location>
        <begin position="193"/>
        <end position="221"/>
    </location>
</feature>
<evidence type="ECO:0000313" key="6">
    <source>
        <dbReference type="EMBL" id="KAF7998694.1"/>
    </source>
</evidence>
<keyword evidence="2 4" id="KW-0863">Zinc-finger</keyword>
<feature type="domain" description="C3H1-type" evidence="5">
    <location>
        <begin position="225"/>
        <end position="245"/>
    </location>
</feature>
<dbReference type="Proteomes" id="UP000649328">
    <property type="component" value="Unassembled WGS sequence"/>
</dbReference>
<feature type="domain" description="C3H1-type" evidence="5">
    <location>
        <begin position="246"/>
        <end position="272"/>
    </location>
</feature>
<feature type="domain" description="C3H1-type" evidence="5">
    <location>
        <begin position="193"/>
        <end position="221"/>
    </location>
</feature>
<evidence type="ECO:0000313" key="7">
    <source>
        <dbReference type="Proteomes" id="UP000649328"/>
    </source>
</evidence>
<dbReference type="SUPFAM" id="SSF90229">
    <property type="entry name" value="CCCH zinc finger"/>
    <property type="match status" value="2"/>
</dbReference>
<accession>A0A8H7L866</accession>
<dbReference type="EMBL" id="JACBPP010000012">
    <property type="protein sequence ID" value="KAF7998694.1"/>
    <property type="molecule type" value="Genomic_DNA"/>
</dbReference>
<proteinExistence type="predicted"/>
<keyword evidence="3 4" id="KW-0862">Zinc</keyword>
<comment type="caution">
    <text evidence="6">The sequence shown here is derived from an EMBL/GenBank/DDBJ whole genome shotgun (WGS) entry which is preliminary data.</text>
</comment>
<keyword evidence="7" id="KW-1185">Reference proteome</keyword>
<organism evidence="6 7">
    <name type="scientific">Metschnikowia pulcherrima</name>
    <dbReference type="NCBI Taxonomy" id="27326"/>
    <lineage>
        <taxon>Eukaryota</taxon>
        <taxon>Fungi</taxon>
        <taxon>Dikarya</taxon>
        <taxon>Ascomycota</taxon>
        <taxon>Saccharomycotina</taxon>
        <taxon>Pichiomycetes</taxon>
        <taxon>Metschnikowiaceae</taxon>
        <taxon>Metschnikowia</taxon>
    </lineage>
</organism>
<dbReference type="OrthoDB" id="410307at2759"/>
<dbReference type="InterPro" id="IPR036855">
    <property type="entry name" value="Znf_CCCH_sf"/>
</dbReference>
<dbReference type="GO" id="GO:0005634">
    <property type="term" value="C:nucleus"/>
    <property type="evidence" value="ECO:0007669"/>
    <property type="project" value="TreeGrafter"/>
</dbReference>
<gene>
    <name evidence="6" type="ORF">HF325_006878</name>
</gene>
<dbReference type="GO" id="GO:0008270">
    <property type="term" value="F:zinc ion binding"/>
    <property type="evidence" value="ECO:0007669"/>
    <property type="project" value="UniProtKB-KW"/>
</dbReference>
<name>A0A8H7L866_9ASCO</name>
<dbReference type="PANTHER" id="PTHR46156:SF1">
    <property type="entry name" value="ZINC FINGER CCCH DOMAIN-CONTAINING PROTEIN 3"/>
    <property type="match status" value="1"/>
</dbReference>
<sequence>MLDPDADARRYKDVHGEITRLRREIELKRRNLLRLNHTAAQPTYQPKTERVRWPQSRLVISLANLFEKPDSTGESVTNDYIIDHENRTLMTPRAMKRHQAKVQQMRAENARKRAILRAEWDAQEWTEFKNWNLAETEACDRVLIDGNAYGVKHDGTRLLPIDGLKRREGEIVFWNGWTFLASKSGLLWRTTQTPPKIYCRYFTRSGRCSHGNGCKFVHDLSRLALCRHFLAGRCAGECLFSHEASEFNTPVCRYHLQDRCLSKECKFLHKLPPKARQRDVEIMTCRPFALNGWCDRGQLCPFTHLYNCPDYEEAGSCPRGTGCTLTHSVTKRVQQMIAEPTEENNVVIPRDATDLMEETTVVSSYTVDPKILFVRLGQVKFLIDRPDGEMIIDLSLSEGEEDEDLDAQEIKGSNYVSPKVRATLDNLQITALLKKL</sequence>
<evidence type="ECO:0000256" key="4">
    <source>
        <dbReference type="PROSITE-ProRule" id="PRU00723"/>
    </source>
</evidence>
<dbReference type="PROSITE" id="PS50103">
    <property type="entry name" value="ZF_C3H1"/>
    <property type="match status" value="4"/>
</dbReference>
<dbReference type="Gene3D" id="4.10.1000.10">
    <property type="entry name" value="Zinc finger, CCCH-type"/>
    <property type="match status" value="2"/>
</dbReference>
<evidence type="ECO:0000256" key="2">
    <source>
        <dbReference type="ARBA" id="ARBA00022771"/>
    </source>
</evidence>
<feature type="domain" description="C3H1-type" evidence="5">
    <location>
        <begin position="284"/>
        <end position="307"/>
    </location>
</feature>
<feature type="zinc finger region" description="C3H1-type" evidence="4">
    <location>
        <begin position="284"/>
        <end position="307"/>
    </location>
</feature>
<evidence type="ECO:0000259" key="5">
    <source>
        <dbReference type="PROSITE" id="PS50103"/>
    </source>
</evidence>
<evidence type="ECO:0000256" key="3">
    <source>
        <dbReference type="ARBA" id="ARBA00022833"/>
    </source>
</evidence>
<keyword evidence="1 4" id="KW-0479">Metal-binding</keyword>
<dbReference type="InterPro" id="IPR000571">
    <property type="entry name" value="Znf_CCCH"/>
</dbReference>
<dbReference type="SMART" id="SM00356">
    <property type="entry name" value="ZnF_C3H1"/>
    <property type="match status" value="4"/>
</dbReference>
<feature type="zinc finger region" description="C3H1-type" evidence="4">
    <location>
        <begin position="246"/>
        <end position="272"/>
    </location>
</feature>
<evidence type="ECO:0000256" key="1">
    <source>
        <dbReference type="ARBA" id="ARBA00022723"/>
    </source>
</evidence>
<feature type="zinc finger region" description="C3H1-type" evidence="4">
    <location>
        <begin position="225"/>
        <end position="245"/>
    </location>
</feature>